<dbReference type="EMBL" id="AGQV01000002">
    <property type="protein sequence ID" value="EHH68379.1"/>
    <property type="molecule type" value="Genomic_DNA"/>
</dbReference>
<dbReference type="RefSeq" id="WP_008851298.1">
    <property type="nucleotide sequence ID" value="NZ_AGQV01000002.1"/>
</dbReference>
<dbReference type="OrthoDB" id="5463544at2"/>
<dbReference type="Proteomes" id="UP000004949">
    <property type="component" value="Unassembled WGS sequence"/>
</dbReference>
<organism evidence="1 2">
    <name type="scientific">Gluconobacter morbifer G707</name>
    <dbReference type="NCBI Taxonomy" id="1088869"/>
    <lineage>
        <taxon>Bacteria</taxon>
        <taxon>Pseudomonadati</taxon>
        <taxon>Pseudomonadota</taxon>
        <taxon>Alphaproteobacteria</taxon>
        <taxon>Acetobacterales</taxon>
        <taxon>Acetobacteraceae</taxon>
        <taxon>Gluconobacter</taxon>
    </lineage>
</organism>
<protein>
    <recommendedName>
        <fullName evidence="3">Phage tail protein</fullName>
    </recommendedName>
</protein>
<evidence type="ECO:0008006" key="3">
    <source>
        <dbReference type="Google" id="ProtNLM"/>
    </source>
</evidence>
<accession>G6XIS1</accession>
<keyword evidence="2" id="KW-1185">Reference proteome</keyword>
<gene>
    <name evidence="1" type="ORF">GMO_11490</name>
</gene>
<sequence length="130" mass="13305">MAGIYTSAPNSMAVRAGTVSVEIEGIAVDVASELTYDATTKKREVLTGQSGVQGYSETPKPGFISFMMRDSGGLSQAAIVDIGAVTVVAVLANGKTVVGTNVIATDVAGVNTAEGTFEVRFDGVVTEITK</sequence>
<dbReference type="PATRIC" id="fig|1088869.3.peg.1147"/>
<dbReference type="eggNOG" id="ENOG5033031">
    <property type="taxonomic scope" value="Bacteria"/>
</dbReference>
<dbReference type="STRING" id="1088869.GMO_11490"/>
<name>G6XIS1_9PROT</name>
<comment type="caution">
    <text evidence="1">The sequence shown here is derived from an EMBL/GenBank/DDBJ whole genome shotgun (WGS) entry which is preliminary data.</text>
</comment>
<dbReference type="InterPro" id="IPR019596">
    <property type="entry name" value="Phage_Mu_GpM_tail_tub"/>
</dbReference>
<reference evidence="1 2" key="1">
    <citation type="submission" date="2011-10" db="EMBL/GenBank/DDBJ databases">
        <title>Genome sequence of Gluconobacter morbifer G707, isolated from Drosophila gut.</title>
        <authorList>
            <person name="Lee W.-J."/>
            <person name="Kim E.-K."/>
        </authorList>
    </citation>
    <scope>NUCLEOTIDE SEQUENCE [LARGE SCALE GENOMIC DNA]</scope>
    <source>
        <strain evidence="1 2">G707</strain>
    </source>
</reference>
<dbReference type="AlphaFoldDB" id="G6XIS1"/>
<evidence type="ECO:0000313" key="1">
    <source>
        <dbReference type="EMBL" id="EHH68379.1"/>
    </source>
</evidence>
<dbReference type="Pfam" id="PF10618">
    <property type="entry name" value="Tail_tube"/>
    <property type="match status" value="1"/>
</dbReference>
<proteinExistence type="predicted"/>
<evidence type="ECO:0000313" key="2">
    <source>
        <dbReference type="Proteomes" id="UP000004949"/>
    </source>
</evidence>